<dbReference type="Proteomes" id="UP000268321">
    <property type="component" value="Unassembled WGS sequence"/>
</dbReference>
<sequence length="336" mass="37469">MVVLTAERLVKLAYYYPSLYNNWYILASSALAVVNQPQEIGKVFHFALKQQLLEASLVDKPLLTDPFMLKLAEDSIASALKYDEFTAIGINLPDILVPYSYHDKLPVPFKYNRSEDIHAAQSAVANRMREAILKVAPIAGLPKSINALTALRKVTPNSIRPDLKPRRPCVLTPGHVASSDLVQEDFAGTRFESDIIPTYDTMEGPVSVELVNPRIILDNTVRGSDLWLVIYGKIGTRVKNQMYNAYPDLWQYAYNNVYGPLLSYTEIISAKETSFVVVSALIPQDVNPTLKGHLKGALNQGATKEEIESVCSLTFDLCDWSGNDFWKNAKESVAKL</sequence>
<proteinExistence type="predicted"/>
<feature type="domain" description="Carboxymuconolactone decarboxylase-like" evidence="1">
    <location>
        <begin position="251"/>
        <end position="316"/>
    </location>
</feature>
<keyword evidence="3" id="KW-1185">Reference proteome</keyword>
<accession>A0A4P9ZFZ1</accession>
<dbReference type="Gene3D" id="1.20.1290.10">
    <property type="entry name" value="AhpD-like"/>
    <property type="match status" value="1"/>
</dbReference>
<protein>
    <recommendedName>
        <fullName evidence="1">Carboxymuconolactone decarboxylase-like domain-containing protein</fullName>
    </recommendedName>
</protein>
<dbReference type="GO" id="GO:0051920">
    <property type="term" value="F:peroxiredoxin activity"/>
    <property type="evidence" value="ECO:0007669"/>
    <property type="project" value="InterPro"/>
</dbReference>
<dbReference type="OrthoDB" id="5537330at2759"/>
<organism evidence="2 3">
    <name type="scientific">Metschnikowia bicuspidata</name>
    <dbReference type="NCBI Taxonomy" id="27322"/>
    <lineage>
        <taxon>Eukaryota</taxon>
        <taxon>Fungi</taxon>
        <taxon>Dikarya</taxon>
        <taxon>Ascomycota</taxon>
        <taxon>Saccharomycotina</taxon>
        <taxon>Pichiomycetes</taxon>
        <taxon>Metschnikowiaceae</taxon>
        <taxon>Metschnikowia</taxon>
    </lineage>
</organism>
<dbReference type="AlphaFoldDB" id="A0A4P9ZFZ1"/>
<dbReference type="InterPro" id="IPR029032">
    <property type="entry name" value="AhpD-like"/>
</dbReference>
<evidence type="ECO:0000313" key="2">
    <source>
        <dbReference type="EMBL" id="RKP31823.1"/>
    </source>
</evidence>
<dbReference type="PANTHER" id="PTHR28180">
    <property type="entry name" value="CONSERVED MITOCHONDRIAL PROTEIN-RELATED"/>
    <property type="match status" value="1"/>
</dbReference>
<evidence type="ECO:0000313" key="3">
    <source>
        <dbReference type="Proteomes" id="UP000268321"/>
    </source>
</evidence>
<gene>
    <name evidence="2" type="ORF">METBISCDRAFT_26301</name>
</gene>
<dbReference type="PANTHER" id="PTHR28180:SF2">
    <property type="entry name" value="PEROXISOMAL PROTEIN 2"/>
    <property type="match status" value="1"/>
</dbReference>
<dbReference type="InterPro" id="IPR003779">
    <property type="entry name" value="CMD-like"/>
</dbReference>
<dbReference type="InterPro" id="IPR052999">
    <property type="entry name" value="PTS1_Protein"/>
</dbReference>
<dbReference type="SUPFAM" id="SSF69118">
    <property type="entry name" value="AhpD-like"/>
    <property type="match status" value="1"/>
</dbReference>
<dbReference type="EMBL" id="ML004437">
    <property type="protein sequence ID" value="RKP31823.1"/>
    <property type="molecule type" value="Genomic_DNA"/>
</dbReference>
<evidence type="ECO:0000259" key="1">
    <source>
        <dbReference type="Pfam" id="PF02627"/>
    </source>
</evidence>
<reference evidence="3" key="1">
    <citation type="journal article" date="2018" name="Nat. Microbiol.">
        <title>Leveraging single-cell genomics to expand the fungal tree of life.</title>
        <authorList>
            <person name="Ahrendt S.R."/>
            <person name="Quandt C.A."/>
            <person name="Ciobanu D."/>
            <person name="Clum A."/>
            <person name="Salamov A."/>
            <person name="Andreopoulos B."/>
            <person name="Cheng J.F."/>
            <person name="Woyke T."/>
            <person name="Pelin A."/>
            <person name="Henrissat B."/>
            <person name="Reynolds N.K."/>
            <person name="Benny G.L."/>
            <person name="Smith M.E."/>
            <person name="James T.Y."/>
            <person name="Grigoriev I.V."/>
        </authorList>
    </citation>
    <scope>NUCLEOTIDE SEQUENCE [LARGE SCALE GENOMIC DNA]</scope>
    <source>
        <strain evidence="3">Baker2002</strain>
    </source>
</reference>
<dbReference type="Pfam" id="PF02627">
    <property type="entry name" value="CMD"/>
    <property type="match status" value="1"/>
</dbReference>
<name>A0A4P9ZFZ1_9ASCO</name>